<feature type="region of interest" description="Disordered" evidence="1">
    <location>
        <begin position="99"/>
        <end position="124"/>
    </location>
</feature>
<evidence type="ECO:0000313" key="2">
    <source>
        <dbReference type="EMBL" id="GFY29590.1"/>
    </source>
</evidence>
<name>A0A8X6W7K3_TRICX</name>
<organism evidence="2 3">
    <name type="scientific">Trichonephila clavipes</name>
    <name type="common">Golden silk orbweaver</name>
    <name type="synonym">Nephila clavipes</name>
    <dbReference type="NCBI Taxonomy" id="2585209"/>
    <lineage>
        <taxon>Eukaryota</taxon>
        <taxon>Metazoa</taxon>
        <taxon>Ecdysozoa</taxon>
        <taxon>Arthropoda</taxon>
        <taxon>Chelicerata</taxon>
        <taxon>Arachnida</taxon>
        <taxon>Araneae</taxon>
        <taxon>Araneomorphae</taxon>
        <taxon>Entelegynae</taxon>
        <taxon>Araneoidea</taxon>
        <taxon>Nephilidae</taxon>
        <taxon>Trichonephila</taxon>
    </lineage>
</organism>
<keyword evidence="3" id="KW-1185">Reference proteome</keyword>
<reference evidence="2" key="1">
    <citation type="submission" date="2020-08" db="EMBL/GenBank/DDBJ databases">
        <title>Multicomponent nature underlies the extraordinary mechanical properties of spider dragline silk.</title>
        <authorList>
            <person name="Kono N."/>
            <person name="Nakamura H."/>
            <person name="Mori M."/>
            <person name="Yoshida Y."/>
            <person name="Ohtoshi R."/>
            <person name="Malay A.D."/>
            <person name="Moran D.A.P."/>
            <person name="Tomita M."/>
            <person name="Numata K."/>
            <person name="Arakawa K."/>
        </authorList>
    </citation>
    <scope>NUCLEOTIDE SEQUENCE</scope>
</reference>
<dbReference type="Proteomes" id="UP000887159">
    <property type="component" value="Unassembled WGS sequence"/>
</dbReference>
<gene>
    <name evidence="2" type="ORF">TNCV_2627601</name>
</gene>
<proteinExistence type="predicted"/>
<comment type="caution">
    <text evidence="2">The sequence shown here is derived from an EMBL/GenBank/DDBJ whole genome shotgun (WGS) entry which is preliminary data.</text>
</comment>
<feature type="compositionally biased region" description="Basic and acidic residues" evidence="1">
    <location>
        <begin position="112"/>
        <end position="124"/>
    </location>
</feature>
<dbReference type="AlphaFoldDB" id="A0A8X6W7K3"/>
<evidence type="ECO:0000313" key="3">
    <source>
        <dbReference type="Proteomes" id="UP000887159"/>
    </source>
</evidence>
<protein>
    <submittedName>
        <fullName evidence="2">Uncharacterized protein</fullName>
    </submittedName>
</protein>
<dbReference type="EMBL" id="BMAU01021388">
    <property type="protein sequence ID" value="GFY29590.1"/>
    <property type="molecule type" value="Genomic_DNA"/>
</dbReference>
<evidence type="ECO:0000256" key="1">
    <source>
        <dbReference type="SAM" id="MobiDB-lite"/>
    </source>
</evidence>
<sequence>MTPELASLSPNYHITPIGGHLSSRQIKRASLPYTVGRKCHLLPNTRQIQAKGSSFSKPSVLPVLHLGYCCIVRITHIPCSRTNPRCSCHISLASADNYRLPKSSDAGSFGPKETEKTADRGRSS</sequence>
<accession>A0A8X6W7K3</accession>